<dbReference type="RefSeq" id="WP_066750012.1">
    <property type="nucleotide sequence ID" value="NZ_CP015199.1"/>
</dbReference>
<dbReference type="Gene3D" id="3.55.50.30">
    <property type="match status" value="1"/>
</dbReference>
<accession>A0A172XQI0</accession>
<evidence type="ECO:0000256" key="1">
    <source>
        <dbReference type="SAM" id="Phobius"/>
    </source>
</evidence>
<keyword evidence="5" id="KW-1185">Reference proteome</keyword>
<reference evidence="4 5" key="1">
    <citation type="submission" date="2016-04" db="EMBL/GenBank/DDBJ databases">
        <title>Complete Genome Sequence of Chryseobacterium sp. IHBB 10212.</title>
        <authorList>
            <person name="Pal M."/>
            <person name="Swarnkar M.K."/>
            <person name="Kaushal K."/>
            <person name="Chhibber S."/>
            <person name="Singh A.K."/>
            <person name="Gulati A."/>
        </authorList>
    </citation>
    <scope>NUCLEOTIDE SEQUENCE [LARGE SCALE GENOMIC DNA]</scope>
    <source>
        <strain evidence="4 5">IHBB 10212</strain>
    </source>
</reference>
<dbReference type="PANTHER" id="PTHR30273:SF2">
    <property type="entry name" value="PROTEIN FECR"/>
    <property type="match status" value="1"/>
</dbReference>
<organism evidence="4 5">
    <name type="scientific">Chryseobacterium glaciei</name>
    <dbReference type="NCBI Taxonomy" id="1685010"/>
    <lineage>
        <taxon>Bacteria</taxon>
        <taxon>Pseudomonadati</taxon>
        <taxon>Bacteroidota</taxon>
        <taxon>Flavobacteriia</taxon>
        <taxon>Flavobacteriales</taxon>
        <taxon>Weeksellaceae</taxon>
        <taxon>Chryseobacterium group</taxon>
        <taxon>Chryseobacterium</taxon>
    </lineage>
</organism>
<dbReference type="InterPro" id="IPR006860">
    <property type="entry name" value="FecR"/>
</dbReference>
<sequence>MKSLKYKNVEAFVFRLWQREVSGETISQKETEVLEKWKAHVENDLDKTHIKESRERILFALEPYFVEPTIANHKISFKKYIYQAAAVIILLLSLGGIFTYNTFFKPDVYVADSRNKKIHLADGSLVNLFPGAELTVEKSFPADTRVVALKGDAIFSVAKSKKHPFIVNADGFSTKVLGTVFKISQSGNDKTVDLYEGKVAVSSTGVPVFFLKPHQKWTNFGIPRTAAIISFSTEKNSGKKHSTLLSLSFNDVSLKEVIEVLQKNHDINIKYPKEVSDKKITADFTGGTTDENIEALAFILGLQVEKDNQTYILKK</sequence>
<dbReference type="Gene3D" id="2.60.120.1440">
    <property type="match status" value="1"/>
</dbReference>
<feature type="transmembrane region" description="Helical" evidence="1">
    <location>
        <begin position="80"/>
        <end position="100"/>
    </location>
</feature>
<protein>
    <submittedName>
        <fullName evidence="4">Histidine kinase</fullName>
    </submittedName>
</protein>
<keyword evidence="4" id="KW-0808">Transferase</keyword>
<keyword evidence="1" id="KW-0812">Transmembrane</keyword>
<dbReference type="Proteomes" id="UP000077824">
    <property type="component" value="Chromosome"/>
</dbReference>
<dbReference type="GO" id="GO:0016301">
    <property type="term" value="F:kinase activity"/>
    <property type="evidence" value="ECO:0007669"/>
    <property type="project" value="UniProtKB-KW"/>
</dbReference>
<dbReference type="InterPro" id="IPR032508">
    <property type="entry name" value="FecR_C"/>
</dbReference>
<feature type="domain" description="Protein FecR C-terminal" evidence="3">
    <location>
        <begin position="247"/>
        <end position="312"/>
    </location>
</feature>
<dbReference type="OrthoDB" id="651134at2"/>
<keyword evidence="1" id="KW-1133">Transmembrane helix</keyword>
<keyword evidence="1" id="KW-0472">Membrane</keyword>
<dbReference type="PANTHER" id="PTHR30273">
    <property type="entry name" value="PERIPLASMIC SIGNAL SENSOR AND SIGMA FACTOR ACTIVATOR FECR-RELATED"/>
    <property type="match status" value="1"/>
</dbReference>
<dbReference type="PIRSF" id="PIRSF018266">
    <property type="entry name" value="FecR"/>
    <property type="match status" value="1"/>
</dbReference>
<evidence type="ECO:0000313" key="5">
    <source>
        <dbReference type="Proteomes" id="UP000077824"/>
    </source>
</evidence>
<proteinExistence type="predicted"/>
<keyword evidence="4" id="KW-0418">Kinase</keyword>
<evidence type="ECO:0000259" key="3">
    <source>
        <dbReference type="Pfam" id="PF16344"/>
    </source>
</evidence>
<evidence type="ECO:0000313" key="4">
    <source>
        <dbReference type="EMBL" id="ANF49105.1"/>
    </source>
</evidence>
<name>A0A172XQI0_9FLAO</name>
<dbReference type="Pfam" id="PF04773">
    <property type="entry name" value="FecR"/>
    <property type="match status" value="1"/>
</dbReference>
<feature type="domain" description="FecR protein" evidence="2">
    <location>
        <begin position="112"/>
        <end position="199"/>
    </location>
</feature>
<evidence type="ECO:0000259" key="2">
    <source>
        <dbReference type="Pfam" id="PF04773"/>
    </source>
</evidence>
<dbReference type="InterPro" id="IPR012373">
    <property type="entry name" value="Ferrdict_sens_TM"/>
</dbReference>
<gene>
    <name evidence="4" type="ORF">A0O34_00395</name>
</gene>
<dbReference type="Pfam" id="PF16344">
    <property type="entry name" value="FecR_C"/>
    <property type="match status" value="1"/>
</dbReference>
<dbReference type="STRING" id="1685010.A0O34_00395"/>
<dbReference type="KEGG" id="chh:A0O34_00395"/>
<dbReference type="EMBL" id="CP015199">
    <property type="protein sequence ID" value="ANF49105.1"/>
    <property type="molecule type" value="Genomic_DNA"/>
</dbReference>
<dbReference type="GO" id="GO:0016989">
    <property type="term" value="F:sigma factor antagonist activity"/>
    <property type="evidence" value="ECO:0007669"/>
    <property type="project" value="TreeGrafter"/>
</dbReference>
<dbReference type="AlphaFoldDB" id="A0A172XQI0"/>